<feature type="compositionally biased region" description="Polar residues" evidence="2">
    <location>
        <begin position="392"/>
        <end position="402"/>
    </location>
</feature>
<keyword evidence="4" id="KW-1185">Reference proteome</keyword>
<reference evidence="3" key="1">
    <citation type="journal article" date="2020" name="Stud. Mycol.">
        <title>101 Dothideomycetes genomes: a test case for predicting lifestyles and emergence of pathogens.</title>
        <authorList>
            <person name="Haridas S."/>
            <person name="Albert R."/>
            <person name="Binder M."/>
            <person name="Bloem J."/>
            <person name="Labutti K."/>
            <person name="Salamov A."/>
            <person name="Andreopoulos B."/>
            <person name="Baker S."/>
            <person name="Barry K."/>
            <person name="Bills G."/>
            <person name="Bluhm B."/>
            <person name="Cannon C."/>
            <person name="Castanera R."/>
            <person name="Culley D."/>
            <person name="Daum C."/>
            <person name="Ezra D."/>
            <person name="Gonzalez J."/>
            <person name="Henrissat B."/>
            <person name="Kuo A."/>
            <person name="Liang C."/>
            <person name="Lipzen A."/>
            <person name="Lutzoni F."/>
            <person name="Magnuson J."/>
            <person name="Mondo S."/>
            <person name="Nolan M."/>
            <person name="Ohm R."/>
            <person name="Pangilinan J."/>
            <person name="Park H.-J."/>
            <person name="Ramirez L."/>
            <person name="Alfaro M."/>
            <person name="Sun H."/>
            <person name="Tritt A."/>
            <person name="Yoshinaga Y."/>
            <person name="Zwiers L.-H."/>
            <person name="Turgeon B."/>
            <person name="Goodwin S."/>
            <person name="Spatafora J."/>
            <person name="Crous P."/>
            <person name="Grigoriev I."/>
        </authorList>
    </citation>
    <scope>NUCLEOTIDE SEQUENCE</scope>
    <source>
        <strain evidence="3">CBS 675.92</strain>
    </source>
</reference>
<feature type="compositionally biased region" description="Low complexity" evidence="2">
    <location>
        <begin position="515"/>
        <end position="529"/>
    </location>
</feature>
<proteinExistence type="predicted"/>
<sequence>MPLLAKIALKRSVAKSTDIESLQEVPYRTSSLRSSSKTSKLSSLLRRGQQQTILQEEADEIAQSSAPVSPASPEASQIAISFVNTLNSAQLSDFIAWFLYFDVAELPQSPTAWYNHIDAMAMRGWISLGIYLSETVMTGHGFNLVVLDSICDRLSLPRAVVHEYFIQLSEPQNMAWSQLALTISQGQSAGKTEAEMVEVEEKKVKEMLRMAQRIRPTKGSKFEQWRDDIVGHLKGYLEHVIVPRYSQPQRKTAARSPMSHQQSIDRLKGLKLAYLYEAMQQEREVPLIRYGIFPEASSLPRSLEGRDRHDGRSVPSIHESFIEKECEIERSHSATTLQAENRRLRILNAELNKDNEALRDSNFKMARKIATLGRVQPFLYQRPNWHTDTRDSSGSIFRSQSVEELPDTPTTRRLRLRAMSDSGTKKDVLSVNEKLMVAAGNAAKAKRRAKAAGENSSRTGALNRNAALEALGVSTQFPTTTVAALFPNPESSDTLVIDAELSRDHDSILDGMSKPLPSTTTPSPLLSPTRTNSMLQYRGLSTRLGTHPRPVRADTQPTSSATSFGMVRSSTNASDSRRAPLADITARFGNLRSNRRLSPSPADTLSQPGDAKNVVHNPSNKKSVYVRCDEDTIDTVDKVAKDDGENSPMNEADARRKRRASFGMLEAMIAKGDKEGDEPGPDLSINF</sequence>
<dbReference type="EMBL" id="ML976989">
    <property type="protein sequence ID" value="KAF1957609.1"/>
    <property type="molecule type" value="Genomic_DNA"/>
</dbReference>
<feature type="region of interest" description="Disordered" evidence="2">
    <location>
        <begin position="389"/>
        <end position="408"/>
    </location>
</feature>
<gene>
    <name evidence="3" type="ORF">CC80DRAFT_48001</name>
</gene>
<feature type="region of interest" description="Disordered" evidence="2">
    <location>
        <begin position="28"/>
        <end position="47"/>
    </location>
</feature>
<feature type="coiled-coil region" evidence="1">
    <location>
        <begin position="334"/>
        <end position="361"/>
    </location>
</feature>
<keyword evidence="1" id="KW-0175">Coiled coil</keyword>
<evidence type="ECO:0000313" key="4">
    <source>
        <dbReference type="Proteomes" id="UP000800035"/>
    </source>
</evidence>
<protein>
    <submittedName>
        <fullName evidence="3">Uncharacterized protein</fullName>
    </submittedName>
</protein>
<feature type="region of interest" description="Disordered" evidence="2">
    <location>
        <begin position="511"/>
        <end position="530"/>
    </location>
</feature>
<organism evidence="3 4">
    <name type="scientific">Byssothecium circinans</name>
    <dbReference type="NCBI Taxonomy" id="147558"/>
    <lineage>
        <taxon>Eukaryota</taxon>
        <taxon>Fungi</taxon>
        <taxon>Dikarya</taxon>
        <taxon>Ascomycota</taxon>
        <taxon>Pezizomycotina</taxon>
        <taxon>Dothideomycetes</taxon>
        <taxon>Pleosporomycetidae</taxon>
        <taxon>Pleosporales</taxon>
        <taxon>Massarineae</taxon>
        <taxon>Massarinaceae</taxon>
        <taxon>Byssothecium</taxon>
    </lineage>
</organism>
<evidence type="ECO:0000256" key="2">
    <source>
        <dbReference type="SAM" id="MobiDB-lite"/>
    </source>
</evidence>
<accession>A0A6A5U0Y2</accession>
<feature type="compositionally biased region" description="Polar residues" evidence="2">
    <location>
        <begin position="555"/>
        <end position="574"/>
    </location>
</feature>
<dbReference type="OrthoDB" id="3792038at2759"/>
<evidence type="ECO:0000256" key="1">
    <source>
        <dbReference type="SAM" id="Coils"/>
    </source>
</evidence>
<name>A0A6A5U0Y2_9PLEO</name>
<feature type="region of interest" description="Disordered" evidence="2">
    <location>
        <begin position="544"/>
        <end position="618"/>
    </location>
</feature>
<evidence type="ECO:0000313" key="3">
    <source>
        <dbReference type="EMBL" id="KAF1957609.1"/>
    </source>
</evidence>
<dbReference type="AlphaFoldDB" id="A0A6A5U0Y2"/>
<dbReference type="Proteomes" id="UP000800035">
    <property type="component" value="Unassembled WGS sequence"/>
</dbReference>